<comment type="caution">
    <text evidence="9">The sequence shown here is derived from an EMBL/GenBank/DDBJ whole genome shotgun (WGS) entry which is preliminary data.</text>
</comment>
<dbReference type="InterPro" id="IPR031316">
    <property type="entry name" value="FlgM_C"/>
</dbReference>
<evidence type="ECO:0000256" key="6">
    <source>
        <dbReference type="ARBA" id="ARBA00023163"/>
    </source>
</evidence>
<dbReference type="RefSeq" id="WP_110843018.1">
    <property type="nucleotide sequence ID" value="NZ_QJVJ01000014.1"/>
</dbReference>
<evidence type="ECO:0000256" key="2">
    <source>
        <dbReference type="ARBA" id="ARBA00017823"/>
    </source>
</evidence>
<feature type="domain" description="Anti-sigma-28 factor FlgM C-terminal" evidence="8">
    <location>
        <begin position="34"/>
        <end position="84"/>
    </location>
</feature>
<evidence type="ECO:0000313" key="10">
    <source>
        <dbReference type="Proteomes" id="UP000247476"/>
    </source>
</evidence>
<feature type="region of interest" description="Disordered" evidence="7">
    <location>
        <begin position="1"/>
        <end position="36"/>
    </location>
</feature>
<keyword evidence="6" id="KW-0804">Transcription</keyword>
<dbReference type="InterPro" id="IPR007412">
    <property type="entry name" value="FlgM"/>
</dbReference>
<dbReference type="Pfam" id="PF04316">
    <property type="entry name" value="FlgM"/>
    <property type="match status" value="1"/>
</dbReference>
<dbReference type="NCBIfam" id="TIGR03824">
    <property type="entry name" value="FlgM_jcvi"/>
    <property type="match status" value="1"/>
</dbReference>
<accession>A0A2V5K0J8</accession>
<keyword evidence="9" id="KW-0969">Cilium</keyword>
<comment type="similarity">
    <text evidence="1">Belongs to the FlgM family.</text>
</comment>
<keyword evidence="3" id="KW-0678">Repressor</keyword>
<evidence type="ECO:0000256" key="3">
    <source>
        <dbReference type="ARBA" id="ARBA00022491"/>
    </source>
</evidence>
<evidence type="ECO:0000259" key="8">
    <source>
        <dbReference type="Pfam" id="PF04316"/>
    </source>
</evidence>
<evidence type="ECO:0000313" key="9">
    <source>
        <dbReference type="EMBL" id="PYI51174.1"/>
    </source>
</evidence>
<evidence type="ECO:0000256" key="7">
    <source>
        <dbReference type="SAM" id="MobiDB-lite"/>
    </source>
</evidence>
<keyword evidence="5" id="KW-0805">Transcription regulation</keyword>
<keyword evidence="10" id="KW-1185">Reference proteome</keyword>
<proteinExistence type="inferred from homology"/>
<evidence type="ECO:0000256" key="1">
    <source>
        <dbReference type="ARBA" id="ARBA00005322"/>
    </source>
</evidence>
<protein>
    <recommendedName>
        <fullName evidence="2">Negative regulator of flagellin synthesis</fullName>
    </recommendedName>
</protein>
<dbReference type="Proteomes" id="UP000247476">
    <property type="component" value="Unassembled WGS sequence"/>
</dbReference>
<keyword evidence="4" id="KW-1005">Bacterial flagellum biogenesis</keyword>
<dbReference type="GO" id="GO:0045892">
    <property type="term" value="P:negative regulation of DNA-templated transcription"/>
    <property type="evidence" value="ECO:0007669"/>
    <property type="project" value="InterPro"/>
</dbReference>
<feature type="compositionally biased region" description="Basic and acidic residues" evidence="7">
    <location>
        <begin position="18"/>
        <end position="36"/>
    </location>
</feature>
<name>A0A2V5K0J8_9BACL</name>
<keyword evidence="9" id="KW-0282">Flagellum</keyword>
<organism evidence="9 10">
    <name type="scientific">Paenibacillus flagellatus</name>
    <dbReference type="NCBI Taxonomy" id="2211139"/>
    <lineage>
        <taxon>Bacteria</taxon>
        <taxon>Bacillati</taxon>
        <taxon>Bacillota</taxon>
        <taxon>Bacilli</taxon>
        <taxon>Bacillales</taxon>
        <taxon>Paenibacillaceae</taxon>
        <taxon>Paenibacillus</taxon>
    </lineage>
</organism>
<dbReference type="SUPFAM" id="SSF101498">
    <property type="entry name" value="Anti-sigma factor FlgM"/>
    <property type="match status" value="1"/>
</dbReference>
<keyword evidence="9" id="KW-0966">Cell projection</keyword>
<gene>
    <name evidence="9" type="primary">flgM</name>
    <name evidence="9" type="ORF">DLM86_26155</name>
</gene>
<dbReference type="EMBL" id="QJVJ01000014">
    <property type="protein sequence ID" value="PYI51174.1"/>
    <property type="molecule type" value="Genomic_DNA"/>
</dbReference>
<dbReference type="InterPro" id="IPR035890">
    <property type="entry name" value="Anti-sigma-28_factor_FlgM_sf"/>
</dbReference>
<sequence length="89" mass="9989">MKINGIPRVGGTNPYSRNDAKPSELKGKRGQQKDEVQISTQAHELLVAQGTADADMRNKKVQELKQSVQAGTYHVEAWQIAEKLWPYVK</sequence>
<evidence type="ECO:0000256" key="5">
    <source>
        <dbReference type="ARBA" id="ARBA00023015"/>
    </source>
</evidence>
<dbReference type="GO" id="GO:0044781">
    <property type="term" value="P:bacterial-type flagellum organization"/>
    <property type="evidence" value="ECO:0007669"/>
    <property type="project" value="UniProtKB-KW"/>
</dbReference>
<dbReference type="AlphaFoldDB" id="A0A2V5K0J8"/>
<evidence type="ECO:0000256" key="4">
    <source>
        <dbReference type="ARBA" id="ARBA00022795"/>
    </source>
</evidence>
<dbReference type="OrthoDB" id="2382241at2"/>
<reference evidence="9 10" key="1">
    <citation type="submission" date="2018-05" db="EMBL/GenBank/DDBJ databases">
        <title>Paenibacillus flagellatus sp. nov., isolated from selenium mineral soil.</title>
        <authorList>
            <person name="Dai X."/>
        </authorList>
    </citation>
    <scope>NUCLEOTIDE SEQUENCE [LARGE SCALE GENOMIC DNA]</scope>
    <source>
        <strain evidence="9 10">DXL2</strain>
    </source>
</reference>